<protein>
    <submittedName>
        <fullName evidence="2">Uncharacterized protein</fullName>
    </submittedName>
</protein>
<evidence type="ECO:0000256" key="1">
    <source>
        <dbReference type="SAM" id="MobiDB-lite"/>
    </source>
</evidence>
<dbReference type="AlphaFoldDB" id="A0A6C0HET7"/>
<organism evidence="2">
    <name type="scientific">viral metagenome</name>
    <dbReference type="NCBI Taxonomy" id="1070528"/>
    <lineage>
        <taxon>unclassified sequences</taxon>
        <taxon>metagenomes</taxon>
        <taxon>organismal metagenomes</taxon>
    </lineage>
</organism>
<proteinExistence type="predicted"/>
<feature type="compositionally biased region" description="Basic and acidic residues" evidence="1">
    <location>
        <begin position="22"/>
        <end position="46"/>
    </location>
</feature>
<sequence length="69" mass="7998">MECRINRHLGKGTTSSFRPSQSKKDIDDNFAKMCAERARQDKMWDQKEDEQPENADKISLLGIKNSLKK</sequence>
<dbReference type="EMBL" id="MN739942">
    <property type="protein sequence ID" value="QHT78890.1"/>
    <property type="molecule type" value="Genomic_DNA"/>
</dbReference>
<accession>A0A6C0HET7</accession>
<name>A0A6C0HET7_9ZZZZ</name>
<feature type="region of interest" description="Disordered" evidence="1">
    <location>
        <begin position="1"/>
        <end position="69"/>
    </location>
</feature>
<evidence type="ECO:0000313" key="2">
    <source>
        <dbReference type="EMBL" id="QHT78890.1"/>
    </source>
</evidence>
<reference evidence="2" key="1">
    <citation type="journal article" date="2020" name="Nature">
        <title>Giant virus diversity and host interactions through global metagenomics.</title>
        <authorList>
            <person name="Schulz F."/>
            <person name="Roux S."/>
            <person name="Paez-Espino D."/>
            <person name="Jungbluth S."/>
            <person name="Walsh D.A."/>
            <person name="Denef V.J."/>
            <person name="McMahon K.D."/>
            <person name="Konstantinidis K.T."/>
            <person name="Eloe-Fadrosh E.A."/>
            <person name="Kyrpides N.C."/>
            <person name="Woyke T."/>
        </authorList>
    </citation>
    <scope>NUCLEOTIDE SEQUENCE</scope>
    <source>
        <strain evidence="2">GVMAG-M-3300023179-97</strain>
    </source>
</reference>
<feature type="compositionally biased region" description="Basic residues" evidence="1">
    <location>
        <begin position="1"/>
        <end position="10"/>
    </location>
</feature>